<reference evidence="2" key="1">
    <citation type="journal article" date="2021" name="Nat. Commun.">
        <title>Genetic determinants of endophytism in the Arabidopsis root mycobiome.</title>
        <authorList>
            <person name="Mesny F."/>
            <person name="Miyauchi S."/>
            <person name="Thiergart T."/>
            <person name="Pickel B."/>
            <person name="Atanasova L."/>
            <person name="Karlsson M."/>
            <person name="Huettel B."/>
            <person name="Barry K.W."/>
            <person name="Haridas S."/>
            <person name="Chen C."/>
            <person name="Bauer D."/>
            <person name="Andreopoulos W."/>
            <person name="Pangilinan J."/>
            <person name="LaButti K."/>
            <person name="Riley R."/>
            <person name="Lipzen A."/>
            <person name="Clum A."/>
            <person name="Drula E."/>
            <person name="Henrissat B."/>
            <person name="Kohler A."/>
            <person name="Grigoriev I.V."/>
            <person name="Martin F.M."/>
            <person name="Hacquard S."/>
        </authorList>
    </citation>
    <scope>NUCLEOTIDE SEQUENCE</scope>
    <source>
        <strain evidence="2">MPI-SDFR-AT-0120</strain>
    </source>
</reference>
<proteinExistence type="predicted"/>
<accession>A0A8K0RHC4</accession>
<feature type="region of interest" description="Disordered" evidence="1">
    <location>
        <begin position="130"/>
        <end position="149"/>
    </location>
</feature>
<dbReference type="EMBL" id="JAGMVJ010000001">
    <property type="protein sequence ID" value="KAH7095368.1"/>
    <property type="molecule type" value="Genomic_DNA"/>
</dbReference>
<keyword evidence="3" id="KW-1185">Reference proteome</keyword>
<protein>
    <submittedName>
        <fullName evidence="2">Uncharacterized protein</fullName>
    </submittedName>
</protein>
<evidence type="ECO:0000256" key="1">
    <source>
        <dbReference type="SAM" id="MobiDB-lite"/>
    </source>
</evidence>
<evidence type="ECO:0000313" key="2">
    <source>
        <dbReference type="EMBL" id="KAH7095368.1"/>
    </source>
</evidence>
<evidence type="ECO:0000313" key="3">
    <source>
        <dbReference type="Proteomes" id="UP000813461"/>
    </source>
</evidence>
<comment type="caution">
    <text evidence="2">The sequence shown here is derived from an EMBL/GenBank/DDBJ whole genome shotgun (WGS) entry which is preliminary data.</text>
</comment>
<sequence>MADRMITRSEQGESLGAISVDWQDDHSEQTQQYDLIAIGGSSRLLTAQASGWWADPYQIDRVNHGVSSYYAYEQPTDTDPYPYSCWGHREPFANDFRADQTYDASNGVVMPGGYSNVTGPASTGWIQRGRHGGTEHDWTQAGQGNTNDIDLRVNPKDQTDCHRYAGRQELSTLATQTLDYSQSHGRSRQMKSRGGALNHASTLLSSSYDNLGARNGRSCDKSYIRTKVDPEDICNPGSANSSVLPLISFDGTTSPASSLSYGAKQTWGSDYACRRNLPVYSDQALSSQMTLDLSNVTVDAGRGDHEQPHGVAVVVHQSSPEIEATLSHTFGDYEEQRQ</sequence>
<dbReference type="AlphaFoldDB" id="A0A8K0RHC4"/>
<gene>
    <name evidence="2" type="ORF">FB567DRAFT_601241</name>
</gene>
<dbReference type="Proteomes" id="UP000813461">
    <property type="component" value="Unassembled WGS sequence"/>
</dbReference>
<dbReference type="OrthoDB" id="10379659at2759"/>
<name>A0A8K0RHC4_9PLEO</name>
<organism evidence="2 3">
    <name type="scientific">Paraphoma chrysanthemicola</name>
    <dbReference type="NCBI Taxonomy" id="798071"/>
    <lineage>
        <taxon>Eukaryota</taxon>
        <taxon>Fungi</taxon>
        <taxon>Dikarya</taxon>
        <taxon>Ascomycota</taxon>
        <taxon>Pezizomycotina</taxon>
        <taxon>Dothideomycetes</taxon>
        <taxon>Pleosporomycetidae</taxon>
        <taxon>Pleosporales</taxon>
        <taxon>Pleosporineae</taxon>
        <taxon>Phaeosphaeriaceae</taxon>
        <taxon>Paraphoma</taxon>
    </lineage>
</organism>